<evidence type="ECO:0000313" key="3">
    <source>
        <dbReference type="Proteomes" id="UP000530424"/>
    </source>
</evidence>
<dbReference type="GO" id="GO:0008757">
    <property type="term" value="F:S-adenosylmethionine-dependent methyltransferase activity"/>
    <property type="evidence" value="ECO:0007669"/>
    <property type="project" value="InterPro"/>
</dbReference>
<reference evidence="2 3" key="1">
    <citation type="submission" date="2020-07" db="EMBL/GenBank/DDBJ databases">
        <title>Sequencing the genomes of 1000 actinobacteria strains.</title>
        <authorList>
            <person name="Klenk H.-P."/>
        </authorList>
    </citation>
    <scope>NUCLEOTIDE SEQUENCE [LARGE SCALE GENOMIC DNA]</scope>
    <source>
        <strain evidence="2 3">DSM 103833</strain>
    </source>
</reference>
<proteinExistence type="predicted"/>
<dbReference type="InterPro" id="IPR029063">
    <property type="entry name" value="SAM-dependent_MTases_sf"/>
</dbReference>
<gene>
    <name evidence="2" type="ORF">HNR19_003716</name>
</gene>
<keyword evidence="3" id="KW-1185">Reference proteome</keyword>
<comment type="caution">
    <text evidence="2">The sequence shown here is derived from an EMBL/GenBank/DDBJ whole genome shotgun (WGS) entry which is preliminary data.</text>
</comment>
<dbReference type="GO" id="GO:0032259">
    <property type="term" value="P:methylation"/>
    <property type="evidence" value="ECO:0007669"/>
    <property type="project" value="UniProtKB-KW"/>
</dbReference>
<feature type="domain" description="Methyltransferase type 11" evidence="1">
    <location>
        <begin position="38"/>
        <end position="134"/>
    </location>
</feature>
<dbReference type="EMBL" id="JACCFP010000001">
    <property type="protein sequence ID" value="NYJ03018.1"/>
    <property type="molecule type" value="Genomic_DNA"/>
</dbReference>
<dbReference type="PANTHER" id="PTHR45036:SF1">
    <property type="entry name" value="METHYLTRANSFERASE LIKE 7A"/>
    <property type="match status" value="1"/>
</dbReference>
<dbReference type="CDD" id="cd02440">
    <property type="entry name" value="AdoMet_MTases"/>
    <property type="match status" value="1"/>
</dbReference>
<keyword evidence="2" id="KW-0808">Transferase</keyword>
<dbReference type="Pfam" id="PF08241">
    <property type="entry name" value="Methyltransf_11"/>
    <property type="match status" value="1"/>
</dbReference>
<keyword evidence="2" id="KW-0489">Methyltransferase</keyword>
<dbReference type="Proteomes" id="UP000530424">
    <property type="component" value="Unassembled WGS sequence"/>
</dbReference>
<dbReference type="AlphaFoldDB" id="A0A853C999"/>
<accession>A0A853C999</accession>
<dbReference type="InterPro" id="IPR013216">
    <property type="entry name" value="Methyltransf_11"/>
</dbReference>
<dbReference type="PANTHER" id="PTHR45036">
    <property type="entry name" value="METHYLTRANSFERASE LIKE 7B"/>
    <property type="match status" value="1"/>
</dbReference>
<organism evidence="2 3">
    <name type="scientific">Nocardioides thalensis</name>
    <dbReference type="NCBI Taxonomy" id="1914755"/>
    <lineage>
        <taxon>Bacteria</taxon>
        <taxon>Bacillati</taxon>
        <taxon>Actinomycetota</taxon>
        <taxon>Actinomycetes</taxon>
        <taxon>Propionibacteriales</taxon>
        <taxon>Nocardioidaceae</taxon>
        <taxon>Nocardioides</taxon>
    </lineage>
</organism>
<dbReference type="RefSeq" id="WP_179669315.1">
    <property type="nucleotide sequence ID" value="NZ_JACCFP010000001.1"/>
</dbReference>
<name>A0A853C999_9ACTN</name>
<evidence type="ECO:0000259" key="1">
    <source>
        <dbReference type="Pfam" id="PF08241"/>
    </source>
</evidence>
<dbReference type="InterPro" id="IPR052356">
    <property type="entry name" value="Thiol_S-MT"/>
</dbReference>
<dbReference type="SUPFAM" id="SSF53335">
    <property type="entry name" value="S-adenosyl-L-methionine-dependent methyltransferases"/>
    <property type="match status" value="1"/>
</dbReference>
<sequence length="202" mass="22125">MNPYERYALPWVIDVACGAKPIREKRAELVPRAHGRVLEIGIGTGHNLRYYDPAKVTELIALDPAEQMHGKAQKRAQEAGLEVDVRGVSAEGIPLEDGEIDTVVCTFTLCTIPDPGAAVTEMRRVLRHGGELIFCEHGLAPDPGVQKWQRRLNPIQNRVGGGCNLDRDIGALIGADFDVSRMETGYMQGPKFGGFLYWGTAS</sequence>
<protein>
    <submittedName>
        <fullName evidence="2">SAM-dependent methyltransferase</fullName>
    </submittedName>
</protein>
<evidence type="ECO:0000313" key="2">
    <source>
        <dbReference type="EMBL" id="NYJ03018.1"/>
    </source>
</evidence>
<dbReference type="Gene3D" id="3.40.50.150">
    <property type="entry name" value="Vaccinia Virus protein VP39"/>
    <property type="match status" value="1"/>
</dbReference>